<name>A0A368Z9N1_9RHOB</name>
<dbReference type="EMBL" id="QPJL01000002">
    <property type="protein sequence ID" value="RCW88186.1"/>
    <property type="molecule type" value="Genomic_DNA"/>
</dbReference>
<dbReference type="InterPro" id="IPR045254">
    <property type="entry name" value="Nit1/2_C-N_Hydrolase"/>
</dbReference>
<sequence length="298" mass="31924">MTGDGQTDAAWGGGDRPGRIRAGLVQLNVSDDPALNLPVTRDLIRKAAAGGADWVLTPEATNLLGASREMQDRILHVEAEDPTLAALRIEARALGIWLLIGSLSLKTGEPGEDRFANRSFLIGPDGGIRARYDKLHMFDVTVSARESYRESAAFRPGSRAVLAQGPMPVGMSVCYDLRFPYLFRALAQAGAEVLTVPAAFNDTTGAAHWEVLLRARAIETGCYVLAPAQCGLHAAHLEPDRPPRRSHGHSLAVDPWGRVLADGGTEPGVTFVELDPEAVVGARSRIPSLTHDRNFAGP</sequence>
<dbReference type="InterPro" id="IPR001110">
    <property type="entry name" value="UPF0012_CS"/>
</dbReference>
<comment type="similarity">
    <text evidence="1">Belongs to the carbon-nitrogen hydrolase superfamily. NIT1/NIT2 family.</text>
</comment>
<protein>
    <submittedName>
        <fullName evidence="4">Putative amidohydrolase</fullName>
    </submittedName>
</protein>
<feature type="domain" description="CN hydrolase" evidence="3">
    <location>
        <begin position="20"/>
        <end position="276"/>
    </location>
</feature>
<dbReference type="InterPro" id="IPR003010">
    <property type="entry name" value="C-N_Hydrolase"/>
</dbReference>
<accession>A0A368Z9N1</accession>
<keyword evidence="2 4" id="KW-0378">Hydrolase</keyword>
<comment type="caution">
    <text evidence="4">The sequence shown here is derived from an EMBL/GenBank/DDBJ whole genome shotgun (WGS) entry which is preliminary data.</text>
</comment>
<dbReference type="SUPFAM" id="SSF56317">
    <property type="entry name" value="Carbon-nitrogen hydrolase"/>
    <property type="match status" value="1"/>
</dbReference>
<evidence type="ECO:0000256" key="2">
    <source>
        <dbReference type="ARBA" id="ARBA00022801"/>
    </source>
</evidence>
<dbReference type="Proteomes" id="UP000253345">
    <property type="component" value="Unassembled WGS sequence"/>
</dbReference>
<dbReference type="Pfam" id="PF00795">
    <property type="entry name" value="CN_hydrolase"/>
    <property type="match status" value="1"/>
</dbReference>
<dbReference type="GO" id="GO:0016811">
    <property type="term" value="F:hydrolase activity, acting on carbon-nitrogen (but not peptide) bonds, in linear amides"/>
    <property type="evidence" value="ECO:0007669"/>
    <property type="project" value="InterPro"/>
</dbReference>
<proteinExistence type="inferred from homology"/>
<gene>
    <name evidence="4" type="ORF">DFP89_102116</name>
</gene>
<evidence type="ECO:0000259" key="3">
    <source>
        <dbReference type="PROSITE" id="PS50263"/>
    </source>
</evidence>
<dbReference type="Gene3D" id="3.60.110.10">
    <property type="entry name" value="Carbon-nitrogen hydrolase"/>
    <property type="match status" value="1"/>
</dbReference>
<dbReference type="PANTHER" id="PTHR23088:SF27">
    <property type="entry name" value="DEAMINATED GLUTATHIONE AMIDASE"/>
    <property type="match status" value="1"/>
</dbReference>
<evidence type="ECO:0000256" key="1">
    <source>
        <dbReference type="ARBA" id="ARBA00010613"/>
    </source>
</evidence>
<dbReference type="PROSITE" id="PS50263">
    <property type="entry name" value="CN_HYDROLASE"/>
    <property type="match status" value="1"/>
</dbReference>
<evidence type="ECO:0000313" key="5">
    <source>
        <dbReference type="Proteomes" id="UP000253345"/>
    </source>
</evidence>
<dbReference type="AlphaFoldDB" id="A0A368Z9N1"/>
<dbReference type="PANTHER" id="PTHR23088">
    <property type="entry name" value="NITRILASE-RELATED"/>
    <property type="match status" value="1"/>
</dbReference>
<dbReference type="PROSITE" id="PS01227">
    <property type="entry name" value="UPF0012"/>
    <property type="match status" value="1"/>
</dbReference>
<reference evidence="4 5" key="1">
    <citation type="submission" date="2018-07" db="EMBL/GenBank/DDBJ databases">
        <title>Genomic Encyclopedia of Type Strains, Phase III (KMG-III): the genomes of soil and plant-associated and newly described type strains.</title>
        <authorList>
            <person name="Whitman W."/>
        </authorList>
    </citation>
    <scope>NUCLEOTIDE SEQUENCE [LARGE SCALE GENOMIC DNA]</scope>
    <source>
        <strain evidence="4 5">CECT 8525</strain>
    </source>
</reference>
<evidence type="ECO:0000313" key="4">
    <source>
        <dbReference type="EMBL" id="RCW88186.1"/>
    </source>
</evidence>
<keyword evidence="5" id="KW-1185">Reference proteome</keyword>
<dbReference type="InterPro" id="IPR036526">
    <property type="entry name" value="C-N_Hydrolase_sf"/>
</dbReference>
<organism evidence="4 5">
    <name type="scientific">Paracoccus lutimaris</name>
    <dbReference type="NCBI Taxonomy" id="1490030"/>
    <lineage>
        <taxon>Bacteria</taxon>
        <taxon>Pseudomonadati</taxon>
        <taxon>Pseudomonadota</taxon>
        <taxon>Alphaproteobacteria</taxon>
        <taxon>Rhodobacterales</taxon>
        <taxon>Paracoccaceae</taxon>
        <taxon>Paracoccus</taxon>
    </lineage>
</organism>
<dbReference type="CDD" id="cd07572">
    <property type="entry name" value="nit"/>
    <property type="match status" value="1"/>
</dbReference>